<keyword evidence="10" id="KW-1185">Reference proteome</keyword>
<evidence type="ECO:0000259" key="8">
    <source>
        <dbReference type="Pfam" id="PF00890"/>
    </source>
</evidence>
<accession>A0A6G0X0I2</accession>
<keyword evidence="2" id="KW-0285">Flavoprotein</keyword>
<dbReference type="InterPro" id="IPR010960">
    <property type="entry name" value="Flavocytochrome_c"/>
</dbReference>
<dbReference type="FunFam" id="3.90.700.10:FF:000007">
    <property type="entry name" value="NADH-dependent fumarate reductase"/>
    <property type="match status" value="1"/>
</dbReference>
<dbReference type="InterPro" id="IPR027477">
    <property type="entry name" value="Succ_DH/fumarate_Rdtase_cat_sf"/>
</dbReference>
<dbReference type="Pfam" id="PF00890">
    <property type="entry name" value="FAD_binding_2"/>
    <property type="match status" value="1"/>
</dbReference>
<sequence>MAGPEGSPNPTEASIVIIGGGLAGMAAALEAVASNASLQIVMLEKEPKVGGNSAKASSGINAAQSPEDYNAYLEDIIKSGGGYTNPVLAETLVKQSLDGIRFLESKGVDLSVHCQLGGHSVDRTRRNKTGPNVGFAIISALKKAIEESPQIKIVTQAKVTKLLSNGNAVSGLEYQVDGQNFVLSTPAVILATGGYAANTPLLKSLAPGMEAFATTNGPWATGDGLGLAQELGAPLVDTDKVQLHPTGFIDPKDRHKTTRFLAPEGLRGAGGILFNIEGHRFVNELATRKVVSDSMLAQPEKRSFLVLIQTPEVQATVQSLGLGFYEKIGLVQVVSNLDELSDRMQVSKSILAEEFDSYLKAARGETTDAFGRKAFAHVKELLPMYVMEVEPVVHYCMGGVKINERAQVVMENDVAFHGLFAAGEVSGGLHGANRLGGNSLAECVVFGRLAGQHAAQVSLGRSDL</sequence>
<comment type="catalytic activity">
    <reaction evidence="5">
        <text>succinate + NAD(+) = fumarate + NADH + H(+)</text>
        <dbReference type="Rhea" id="RHEA:18281"/>
        <dbReference type="ChEBI" id="CHEBI:15378"/>
        <dbReference type="ChEBI" id="CHEBI:29806"/>
        <dbReference type="ChEBI" id="CHEBI:30031"/>
        <dbReference type="ChEBI" id="CHEBI:57540"/>
        <dbReference type="ChEBI" id="CHEBI:57945"/>
        <dbReference type="EC" id="1.3.1.6"/>
    </reaction>
</comment>
<dbReference type="EC" id="1.3.1.6" evidence="6"/>
<organism evidence="9 10">
    <name type="scientific">Aphanomyces euteiches</name>
    <dbReference type="NCBI Taxonomy" id="100861"/>
    <lineage>
        <taxon>Eukaryota</taxon>
        <taxon>Sar</taxon>
        <taxon>Stramenopiles</taxon>
        <taxon>Oomycota</taxon>
        <taxon>Saprolegniomycetes</taxon>
        <taxon>Saprolegniales</taxon>
        <taxon>Verrucalvaceae</taxon>
        <taxon>Aphanomyces</taxon>
    </lineage>
</organism>
<protein>
    <recommendedName>
        <fullName evidence="6">fumarate reductase (NADH)</fullName>
        <ecNumber evidence="6">1.3.1.6</ecNumber>
    </recommendedName>
    <alternativeName>
        <fullName evidence="7">NADH-dependent fumarate reductase</fullName>
    </alternativeName>
</protein>
<keyword evidence="4" id="KW-0560">Oxidoreductase</keyword>
<dbReference type="InterPro" id="IPR036188">
    <property type="entry name" value="FAD/NAD-bd_sf"/>
</dbReference>
<dbReference type="Gene3D" id="3.50.50.60">
    <property type="entry name" value="FAD/NAD(P)-binding domain"/>
    <property type="match status" value="1"/>
</dbReference>
<evidence type="ECO:0000256" key="7">
    <source>
        <dbReference type="ARBA" id="ARBA00077246"/>
    </source>
</evidence>
<evidence type="ECO:0000313" key="10">
    <source>
        <dbReference type="Proteomes" id="UP000481153"/>
    </source>
</evidence>
<evidence type="ECO:0000256" key="1">
    <source>
        <dbReference type="ARBA" id="ARBA00001974"/>
    </source>
</evidence>
<evidence type="ECO:0000256" key="5">
    <source>
        <dbReference type="ARBA" id="ARBA00050832"/>
    </source>
</evidence>
<dbReference type="EMBL" id="VJMJ01000122">
    <property type="protein sequence ID" value="KAF0733344.1"/>
    <property type="molecule type" value="Genomic_DNA"/>
</dbReference>
<evidence type="ECO:0000256" key="2">
    <source>
        <dbReference type="ARBA" id="ARBA00022630"/>
    </source>
</evidence>
<comment type="cofactor">
    <cofactor evidence="1">
        <name>FAD</name>
        <dbReference type="ChEBI" id="CHEBI:57692"/>
    </cofactor>
</comment>
<evidence type="ECO:0000256" key="3">
    <source>
        <dbReference type="ARBA" id="ARBA00022827"/>
    </source>
</evidence>
<name>A0A6G0X0I2_9STRA</name>
<feature type="domain" description="FAD-dependent oxidoreductase 2 FAD-binding" evidence="8">
    <location>
        <begin position="15"/>
        <end position="440"/>
    </location>
</feature>
<dbReference type="Gene3D" id="3.90.700.10">
    <property type="entry name" value="Succinate dehydrogenase/fumarate reductase flavoprotein, catalytic domain"/>
    <property type="match status" value="1"/>
</dbReference>
<dbReference type="PANTHER" id="PTHR43400:SF7">
    <property type="entry name" value="FAD-DEPENDENT OXIDOREDUCTASE 2 FAD BINDING DOMAIN-CONTAINING PROTEIN"/>
    <property type="match status" value="1"/>
</dbReference>
<keyword evidence="3" id="KW-0274">FAD</keyword>
<gene>
    <name evidence="9" type="ORF">Ae201684_009594</name>
</gene>
<dbReference type="PANTHER" id="PTHR43400">
    <property type="entry name" value="FUMARATE REDUCTASE"/>
    <property type="match status" value="1"/>
</dbReference>
<dbReference type="SUPFAM" id="SSF51905">
    <property type="entry name" value="FAD/NAD(P)-binding domain"/>
    <property type="match status" value="1"/>
</dbReference>
<dbReference type="NCBIfam" id="TIGR01813">
    <property type="entry name" value="flavo_cyto_c"/>
    <property type="match status" value="1"/>
</dbReference>
<dbReference type="InterPro" id="IPR050315">
    <property type="entry name" value="FAD-oxidoreductase_2"/>
</dbReference>
<dbReference type="GO" id="GO:0010181">
    <property type="term" value="F:FMN binding"/>
    <property type="evidence" value="ECO:0007669"/>
    <property type="project" value="InterPro"/>
</dbReference>
<dbReference type="AlphaFoldDB" id="A0A6G0X0I2"/>
<evidence type="ECO:0000256" key="6">
    <source>
        <dbReference type="ARBA" id="ARBA00067004"/>
    </source>
</evidence>
<dbReference type="VEuPathDB" id="FungiDB:AeMF1_009125"/>
<reference evidence="9 10" key="1">
    <citation type="submission" date="2019-07" db="EMBL/GenBank/DDBJ databases">
        <title>Genomics analysis of Aphanomyces spp. identifies a new class of oomycete effector associated with host adaptation.</title>
        <authorList>
            <person name="Gaulin E."/>
        </authorList>
    </citation>
    <scope>NUCLEOTIDE SEQUENCE [LARGE SCALE GENOMIC DNA]</scope>
    <source>
        <strain evidence="9 10">ATCC 201684</strain>
    </source>
</reference>
<evidence type="ECO:0000313" key="9">
    <source>
        <dbReference type="EMBL" id="KAF0733344.1"/>
    </source>
</evidence>
<dbReference type="InterPro" id="IPR003953">
    <property type="entry name" value="FAD-dep_OxRdtase_2_FAD-bd"/>
</dbReference>
<dbReference type="Proteomes" id="UP000481153">
    <property type="component" value="Unassembled WGS sequence"/>
</dbReference>
<dbReference type="GO" id="GO:0016156">
    <property type="term" value="F:fumarate reductase (NADH) activity"/>
    <property type="evidence" value="ECO:0007669"/>
    <property type="project" value="UniProtKB-EC"/>
</dbReference>
<dbReference type="SUPFAM" id="SSF56425">
    <property type="entry name" value="Succinate dehydrogenase/fumarate reductase flavoprotein, catalytic domain"/>
    <property type="match status" value="1"/>
</dbReference>
<evidence type="ECO:0000256" key="4">
    <source>
        <dbReference type="ARBA" id="ARBA00023002"/>
    </source>
</evidence>
<proteinExistence type="predicted"/>
<comment type="caution">
    <text evidence="9">The sequence shown here is derived from an EMBL/GenBank/DDBJ whole genome shotgun (WGS) entry which is preliminary data.</text>
</comment>